<organism evidence="2">
    <name type="scientific">Arundo donax</name>
    <name type="common">Giant reed</name>
    <name type="synonym">Donax arundinaceus</name>
    <dbReference type="NCBI Taxonomy" id="35708"/>
    <lineage>
        <taxon>Eukaryota</taxon>
        <taxon>Viridiplantae</taxon>
        <taxon>Streptophyta</taxon>
        <taxon>Embryophyta</taxon>
        <taxon>Tracheophyta</taxon>
        <taxon>Spermatophyta</taxon>
        <taxon>Magnoliopsida</taxon>
        <taxon>Liliopsida</taxon>
        <taxon>Poales</taxon>
        <taxon>Poaceae</taxon>
        <taxon>PACMAD clade</taxon>
        <taxon>Arundinoideae</taxon>
        <taxon>Arundineae</taxon>
        <taxon>Arundo</taxon>
    </lineage>
</organism>
<feature type="compositionally biased region" description="Pro residues" evidence="1">
    <location>
        <begin position="77"/>
        <end position="86"/>
    </location>
</feature>
<reference evidence="2" key="1">
    <citation type="submission" date="2014-09" db="EMBL/GenBank/DDBJ databases">
        <authorList>
            <person name="Magalhaes I.L.F."/>
            <person name="Oliveira U."/>
            <person name="Santos F.R."/>
            <person name="Vidigal T.H.D.A."/>
            <person name="Brescovit A.D."/>
            <person name="Santos A.J."/>
        </authorList>
    </citation>
    <scope>NUCLEOTIDE SEQUENCE</scope>
    <source>
        <tissue evidence="2">Shoot tissue taken approximately 20 cm above the soil surface</tissue>
    </source>
</reference>
<evidence type="ECO:0000256" key="1">
    <source>
        <dbReference type="SAM" id="MobiDB-lite"/>
    </source>
</evidence>
<feature type="compositionally biased region" description="Pro residues" evidence="1">
    <location>
        <begin position="1"/>
        <end position="10"/>
    </location>
</feature>
<reference evidence="2" key="2">
    <citation type="journal article" date="2015" name="Data Brief">
        <title>Shoot transcriptome of the giant reed, Arundo donax.</title>
        <authorList>
            <person name="Barrero R.A."/>
            <person name="Guerrero F.D."/>
            <person name="Moolhuijzen P."/>
            <person name="Goolsby J.A."/>
            <person name="Tidwell J."/>
            <person name="Bellgard S.E."/>
            <person name="Bellgard M.I."/>
        </authorList>
    </citation>
    <scope>NUCLEOTIDE SEQUENCE</scope>
    <source>
        <tissue evidence="2">Shoot tissue taken approximately 20 cm above the soil surface</tissue>
    </source>
</reference>
<feature type="compositionally biased region" description="Basic and acidic residues" evidence="1">
    <location>
        <begin position="51"/>
        <end position="64"/>
    </location>
</feature>
<dbReference type="AlphaFoldDB" id="A0A0A9EGK5"/>
<feature type="region of interest" description="Disordered" evidence="1">
    <location>
        <begin position="44"/>
        <end position="141"/>
    </location>
</feature>
<proteinExistence type="predicted"/>
<sequence>MSQKLPPPSWLPTAPMNPGNLAPCAILQQLKSWLPQLPCSLTQLPRRRLVTFRDRSSKRQEPHQQPKPKQSPRTKPHLPPNRPRQPPHQSSAGRKRQPFFGSRNTPRRSGARSEVRMRRWPRLRRHPLAAGRSRPGGRRRR</sequence>
<feature type="region of interest" description="Disordered" evidence="1">
    <location>
        <begin position="1"/>
        <end position="21"/>
    </location>
</feature>
<protein>
    <submittedName>
        <fullName evidence="2">Uncharacterized protein</fullName>
    </submittedName>
</protein>
<name>A0A0A9EGK5_ARUDO</name>
<feature type="compositionally biased region" description="Basic residues" evidence="1">
    <location>
        <begin position="118"/>
        <end position="127"/>
    </location>
</feature>
<accession>A0A0A9EGK5</accession>
<evidence type="ECO:0000313" key="2">
    <source>
        <dbReference type="EMBL" id="JAD99211.1"/>
    </source>
</evidence>
<dbReference type="EMBL" id="GBRH01198684">
    <property type="protein sequence ID" value="JAD99211.1"/>
    <property type="molecule type" value="Transcribed_RNA"/>
</dbReference>